<feature type="domain" description="Transposase IS66 central" evidence="1">
    <location>
        <begin position="7"/>
        <end position="188"/>
    </location>
</feature>
<dbReference type="InterPro" id="IPR052344">
    <property type="entry name" value="Transposase-related"/>
</dbReference>
<sequence>MSGKDTPEQGIIYQFDEGRGRQVILDLLGPDFEGSLHADMYGAYVNLCKEKVKVSGCWAHLRRKFFEALPAKVSKHHPAYQAVKWCDFVFQFEKNWKDLTAEERLTWRQTCLQRQVDEFFDWVKTLKALPQTKLGMAISYALKHESFFRQFLEDGRLEMSNNRAERQIKPLVIGRKNWLFSQSILGAQAAGGILSLYESAKLNGIHPPSYFQYLLEELPELPVQNFEALEAYLPWSSKVKKACQAMK</sequence>
<dbReference type="Proteomes" id="UP000189941">
    <property type="component" value="Unassembled WGS sequence"/>
</dbReference>
<evidence type="ECO:0000259" key="1">
    <source>
        <dbReference type="Pfam" id="PF03050"/>
    </source>
</evidence>
<keyword evidence="4" id="KW-1185">Reference proteome</keyword>
<evidence type="ECO:0000313" key="4">
    <source>
        <dbReference type="Proteomes" id="UP000189941"/>
    </source>
</evidence>
<proteinExistence type="predicted"/>
<dbReference type="Pfam" id="PF13817">
    <property type="entry name" value="DDE_Tnp_IS66_C"/>
    <property type="match status" value="1"/>
</dbReference>
<dbReference type="AlphaFoldDB" id="A0A1T4MN95"/>
<evidence type="ECO:0000313" key="3">
    <source>
        <dbReference type="EMBL" id="SJZ68482.1"/>
    </source>
</evidence>
<dbReference type="Pfam" id="PF03050">
    <property type="entry name" value="DDE_Tnp_IS66"/>
    <property type="match status" value="1"/>
</dbReference>
<organism evidence="3 4">
    <name type="scientific">Globicatella sulfidifaciens DSM 15739</name>
    <dbReference type="NCBI Taxonomy" id="1121925"/>
    <lineage>
        <taxon>Bacteria</taxon>
        <taxon>Bacillati</taxon>
        <taxon>Bacillota</taxon>
        <taxon>Bacilli</taxon>
        <taxon>Lactobacillales</taxon>
        <taxon>Aerococcaceae</taxon>
        <taxon>Globicatella</taxon>
    </lineage>
</organism>
<reference evidence="4" key="1">
    <citation type="submission" date="2017-02" db="EMBL/GenBank/DDBJ databases">
        <authorList>
            <person name="Varghese N."/>
            <person name="Submissions S."/>
        </authorList>
    </citation>
    <scope>NUCLEOTIDE SEQUENCE [LARGE SCALE GENOMIC DNA]</scope>
    <source>
        <strain evidence="4">DSM 15739</strain>
    </source>
</reference>
<dbReference type="PANTHER" id="PTHR33678:SF1">
    <property type="entry name" value="BLL1576 PROTEIN"/>
    <property type="match status" value="1"/>
</dbReference>
<dbReference type="EMBL" id="FUWO01000013">
    <property type="protein sequence ID" value="SJZ68482.1"/>
    <property type="molecule type" value="Genomic_DNA"/>
</dbReference>
<accession>A0A1T4MN95</accession>
<evidence type="ECO:0000259" key="2">
    <source>
        <dbReference type="Pfam" id="PF13817"/>
    </source>
</evidence>
<protein>
    <submittedName>
        <fullName evidence="3">IS66 C-terminal element</fullName>
    </submittedName>
</protein>
<dbReference type="PANTHER" id="PTHR33678">
    <property type="entry name" value="BLL1576 PROTEIN"/>
    <property type="match status" value="1"/>
</dbReference>
<feature type="domain" description="Transposase IS66 C-terminal" evidence="2">
    <location>
        <begin position="195"/>
        <end position="235"/>
    </location>
</feature>
<dbReference type="OrthoDB" id="9760067at2"/>
<dbReference type="NCBIfam" id="NF033517">
    <property type="entry name" value="transpos_IS66"/>
    <property type="match status" value="1"/>
</dbReference>
<gene>
    <name evidence="3" type="ORF">SAMN02746011_01484</name>
</gene>
<dbReference type="STRING" id="1121925.SAMN02746011_01484"/>
<dbReference type="InterPro" id="IPR004291">
    <property type="entry name" value="Transposase_IS66_central"/>
</dbReference>
<name>A0A1T4MN95_9LACT</name>
<dbReference type="InterPro" id="IPR039552">
    <property type="entry name" value="IS66_C"/>
</dbReference>